<organism evidence="2 3">
    <name type="scientific">Corchorus olitorius</name>
    <dbReference type="NCBI Taxonomy" id="93759"/>
    <lineage>
        <taxon>Eukaryota</taxon>
        <taxon>Viridiplantae</taxon>
        <taxon>Streptophyta</taxon>
        <taxon>Embryophyta</taxon>
        <taxon>Tracheophyta</taxon>
        <taxon>Spermatophyta</taxon>
        <taxon>Magnoliopsida</taxon>
        <taxon>eudicotyledons</taxon>
        <taxon>Gunneridae</taxon>
        <taxon>Pentapetalae</taxon>
        <taxon>rosids</taxon>
        <taxon>malvids</taxon>
        <taxon>Malvales</taxon>
        <taxon>Malvaceae</taxon>
        <taxon>Grewioideae</taxon>
        <taxon>Apeibeae</taxon>
        <taxon>Corchorus</taxon>
    </lineage>
</organism>
<dbReference type="Proteomes" id="UP000187203">
    <property type="component" value="Unassembled WGS sequence"/>
</dbReference>
<feature type="region of interest" description="Disordered" evidence="1">
    <location>
        <begin position="1"/>
        <end position="35"/>
    </location>
</feature>
<protein>
    <submittedName>
        <fullName evidence="2">Uncharacterized protein</fullName>
    </submittedName>
</protein>
<reference evidence="3" key="1">
    <citation type="submission" date="2013-09" db="EMBL/GenBank/DDBJ databases">
        <title>Corchorus olitorius genome sequencing.</title>
        <authorList>
            <person name="Alam M."/>
            <person name="Haque M.S."/>
            <person name="Islam M.S."/>
            <person name="Emdad E.M."/>
            <person name="Islam M.M."/>
            <person name="Ahmed B."/>
            <person name="Halim A."/>
            <person name="Hossen Q.M.M."/>
            <person name="Hossain M.Z."/>
            <person name="Ahmed R."/>
            <person name="Khan M.M."/>
            <person name="Islam R."/>
            <person name="Rashid M.M."/>
            <person name="Khan S.A."/>
            <person name="Rahman M.S."/>
            <person name="Alam M."/>
            <person name="Yahiya A.S."/>
            <person name="Khan M.S."/>
            <person name="Azam M.S."/>
            <person name="Haque T."/>
            <person name="Lashkar M.Z.H."/>
            <person name="Akhand A.I."/>
            <person name="Morshed G."/>
            <person name="Roy S."/>
            <person name="Uddin K.S."/>
            <person name="Rabeya T."/>
            <person name="Hossain A.S."/>
            <person name="Chowdhury A."/>
            <person name="Snigdha A.R."/>
            <person name="Mortoza M.S."/>
            <person name="Matin S.A."/>
            <person name="Hoque S.M.E."/>
            <person name="Islam M.K."/>
            <person name="Roy D.K."/>
            <person name="Haider R."/>
            <person name="Moosa M.M."/>
            <person name="Elias S.M."/>
            <person name="Hasan A.M."/>
            <person name="Jahan S."/>
            <person name="Shafiuddin M."/>
            <person name="Mahmood N."/>
            <person name="Shommy N.S."/>
        </authorList>
    </citation>
    <scope>NUCLEOTIDE SEQUENCE [LARGE SCALE GENOMIC DNA]</scope>
    <source>
        <strain evidence="3">cv. O-4</strain>
    </source>
</reference>
<proteinExistence type="predicted"/>
<evidence type="ECO:0000256" key="1">
    <source>
        <dbReference type="SAM" id="MobiDB-lite"/>
    </source>
</evidence>
<gene>
    <name evidence="2" type="ORF">COLO4_15141</name>
</gene>
<accession>A0A1R3JPC2</accession>
<dbReference type="PANTHER" id="PTHR46250">
    <property type="entry name" value="MYB/SANT-LIKE DNA-BINDING DOMAIN PROTEIN-RELATED"/>
    <property type="match status" value="1"/>
</dbReference>
<dbReference type="AlphaFoldDB" id="A0A1R3JPC2"/>
<dbReference type="OrthoDB" id="1750974at2759"/>
<dbReference type="EMBL" id="AWUE01015585">
    <property type="protein sequence ID" value="OMO96673.1"/>
    <property type="molecule type" value="Genomic_DNA"/>
</dbReference>
<name>A0A1R3JPC2_9ROSI</name>
<sequence>MPPKTQQAASQRKGRVVENPGTKHGHPQAKGIQGNAFPYLDEWGVIFGKDRATGENAEGPADVADDPHLDGPVVGLGEDGETNYYESPKVPAEEDEEEGDGARRQKRMRLFTDQVGDVAEGDSSVTHIDRVLKGSSHCIQNLATCFQFLAHQHESRERVFTEV</sequence>
<feature type="region of interest" description="Disordered" evidence="1">
    <location>
        <begin position="51"/>
        <end position="106"/>
    </location>
</feature>
<evidence type="ECO:0000313" key="3">
    <source>
        <dbReference type="Proteomes" id="UP000187203"/>
    </source>
</evidence>
<keyword evidence="3" id="KW-1185">Reference proteome</keyword>
<evidence type="ECO:0000313" key="2">
    <source>
        <dbReference type="EMBL" id="OMO96673.1"/>
    </source>
</evidence>
<comment type="caution">
    <text evidence="2">The sequence shown here is derived from an EMBL/GenBank/DDBJ whole genome shotgun (WGS) entry which is preliminary data.</text>
</comment>
<dbReference type="STRING" id="93759.A0A1R3JPC2"/>
<feature type="compositionally biased region" description="Polar residues" evidence="1">
    <location>
        <begin position="1"/>
        <end position="10"/>
    </location>
</feature>